<dbReference type="InterPro" id="IPR003841">
    <property type="entry name" value="Na/Pi_transpt"/>
</dbReference>
<protein>
    <submittedName>
        <fullName evidence="7">Na+/anion cotransporter-like protein</fullName>
    </submittedName>
</protein>
<evidence type="ECO:0000313" key="8">
    <source>
        <dbReference type="Proteomes" id="UP000239833"/>
    </source>
</evidence>
<feature type="transmembrane region" description="Helical" evidence="6">
    <location>
        <begin position="214"/>
        <end position="239"/>
    </location>
</feature>
<proteinExistence type="predicted"/>
<feature type="transmembrane region" description="Helical" evidence="6">
    <location>
        <begin position="6"/>
        <end position="27"/>
    </location>
</feature>
<accession>A0A2L1U344</accession>
<dbReference type="RefSeq" id="WP_230460708.1">
    <property type="nucleotide sequence ID" value="NZ_CP019655.1"/>
</dbReference>
<feature type="transmembrane region" description="Helical" evidence="6">
    <location>
        <begin position="47"/>
        <end position="71"/>
    </location>
</feature>
<feature type="transmembrane region" description="Helical" evidence="6">
    <location>
        <begin position="282"/>
        <end position="300"/>
    </location>
</feature>
<evidence type="ECO:0000256" key="6">
    <source>
        <dbReference type="SAM" id="Phobius"/>
    </source>
</evidence>
<gene>
    <name evidence="7" type="ORF">ERICIII_03213</name>
</gene>
<dbReference type="PANTHER" id="PTHR10010">
    <property type="entry name" value="SOLUTE CARRIER FAMILY 34 SODIUM PHOSPHATE , MEMBER 2-RELATED"/>
    <property type="match status" value="1"/>
</dbReference>
<evidence type="ECO:0000313" key="7">
    <source>
        <dbReference type="EMBL" id="AVF27332.1"/>
    </source>
</evidence>
<keyword evidence="4 6" id="KW-1133">Transmembrane helix</keyword>
<feature type="transmembrane region" description="Helical" evidence="6">
    <location>
        <begin position="172"/>
        <end position="194"/>
    </location>
</feature>
<dbReference type="PANTHER" id="PTHR10010:SF46">
    <property type="entry name" value="SODIUM-DEPENDENT PHOSPHATE TRANSPORT PROTEIN 2B"/>
    <property type="match status" value="1"/>
</dbReference>
<evidence type="ECO:0000256" key="4">
    <source>
        <dbReference type="ARBA" id="ARBA00022989"/>
    </source>
</evidence>
<name>A0A2L1U344_9BACL</name>
<organism evidence="7 8">
    <name type="scientific">Paenibacillus larvae subsp. larvae</name>
    <dbReference type="NCBI Taxonomy" id="147375"/>
    <lineage>
        <taxon>Bacteria</taxon>
        <taxon>Bacillati</taxon>
        <taxon>Bacillota</taxon>
        <taxon>Bacilli</taxon>
        <taxon>Bacillales</taxon>
        <taxon>Paenibacillaceae</taxon>
        <taxon>Paenibacillus</taxon>
    </lineage>
</organism>
<dbReference type="STRING" id="147375.BXP28_08570"/>
<dbReference type="EMBL" id="CP019655">
    <property type="protein sequence ID" value="AVF27332.1"/>
    <property type="molecule type" value="Genomic_DNA"/>
</dbReference>
<dbReference type="GeneID" id="64219751"/>
<dbReference type="GO" id="GO:0044341">
    <property type="term" value="P:sodium-dependent phosphate transport"/>
    <property type="evidence" value="ECO:0007669"/>
    <property type="project" value="InterPro"/>
</dbReference>
<evidence type="ECO:0000256" key="3">
    <source>
        <dbReference type="ARBA" id="ARBA00022692"/>
    </source>
</evidence>
<keyword evidence="5 6" id="KW-0472">Membrane</keyword>
<feature type="transmembrane region" description="Helical" evidence="6">
    <location>
        <begin position="251"/>
        <end position="270"/>
    </location>
</feature>
<evidence type="ECO:0000256" key="1">
    <source>
        <dbReference type="ARBA" id="ARBA00004651"/>
    </source>
</evidence>
<dbReference type="NCBIfam" id="NF037997">
    <property type="entry name" value="Na_Pi_symport"/>
    <property type="match status" value="2"/>
</dbReference>
<evidence type="ECO:0000256" key="5">
    <source>
        <dbReference type="ARBA" id="ARBA00023136"/>
    </source>
</evidence>
<dbReference type="Pfam" id="PF02690">
    <property type="entry name" value="Na_Pi_cotrans"/>
    <property type="match status" value="2"/>
</dbReference>
<dbReference type="AlphaFoldDB" id="A0A2L1U344"/>
<keyword evidence="2" id="KW-1003">Cell membrane</keyword>
<sequence length="352" mass="37199">MLTTIILPILAGVCIFMIGMKTMELALQQWAGPSLSRVLQTFTKTPVYGLITGMVMTALLQSSGAVTVLTISMVNAGVMSFGSTLGIILGTNIGTCLTTELLGLNISSYGVPLLLVSGAVWMASWLAGPVPRTTEVPGGNRKPALAWPDSGLPVPRQADHSGSRSWIRSVRFGSLAAAGFAMVLMGIRIMQNVGPALQNQGMFTWFMEHAEQSLIWGVMAGTVITALIHSSTAVIALAMGLAATSTVSPELGMAVMLGANIGTCSTAWLASLGGTRAGSFVAWAHITLNLGGALLFYPFLRELYQFISWMTDDPSAQIARSQTVFNIVCSVLALPLCYSKWLKTLGGPDSHK</sequence>
<evidence type="ECO:0000256" key="2">
    <source>
        <dbReference type="ARBA" id="ARBA00022475"/>
    </source>
</evidence>
<feature type="transmembrane region" description="Helical" evidence="6">
    <location>
        <begin position="109"/>
        <end position="127"/>
    </location>
</feature>
<dbReference type="Proteomes" id="UP000239833">
    <property type="component" value="Chromosome"/>
</dbReference>
<dbReference type="GO" id="GO:0005886">
    <property type="term" value="C:plasma membrane"/>
    <property type="evidence" value="ECO:0007669"/>
    <property type="project" value="UniProtKB-SubCell"/>
</dbReference>
<comment type="subcellular location">
    <subcellularLocation>
        <location evidence="1">Cell membrane</location>
        <topology evidence="1">Multi-pass membrane protein</topology>
    </subcellularLocation>
</comment>
<keyword evidence="3 6" id="KW-0812">Transmembrane</keyword>
<reference evidence="8" key="1">
    <citation type="submission" date="2017-02" db="EMBL/GenBank/DDBJ databases">
        <title>Delineation of Paenibacillus larvae strains originating from foulbrood outbreaks.</title>
        <authorList>
            <person name="Beims H."/>
            <person name="Bunk B."/>
            <person name="Sproeer C."/>
            <person name="Mohr K.I."/>
            <person name="Pradella S."/>
            <person name="Guenther G."/>
            <person name="Rohde M."/>
            <person name="von der Ohe W."/>
            <person name="Steinert M."/>
        </authorList>
    </citation>
    <scope>NUCLEOTIDE SEQUENCE [LARGE SCALE GENOMIC DNA]</scope>
    <source>
        <strain evidence="8">Eric_III</strain>
    </source>
</reference>
<dbReference type="GO" id="GO:0005436">
    <property type="term" value="F:sodium:phosphate symporter activity"/>
    <property type="evidence" value="ECO:0007669"/>
    <property type="project" value="InterPro"/>
</dbReference>